<dbReference type="CDD" id="cd02440">
    <property type="entry name" value="AdoMet_MTases"/>
    <property type="match status" value="1"/>
</dbReference>
<dbReference type="GO" id="GO:0005730">
    <property type="term" value="C:nucleolus"/>
    <property type="evidence" value="ECO:0007669"/>
    <property type="project" value="TreeGrafter"/>
</dbReference>
<evidence type="ECO:0000256" key="9">
    <source>
        <dbReference type="SAM" id="MobiDB-lite"/>
    </source>
</evidence>
<dbReference type="PANTHER" id="PTHR12734:SF0">
    <property type="entry name" value="18S RRNA (GUANINE-N(7))-METHYLTRANSFERASE-RELATED"/>
    <property type="match status" value="1"/>
</dbReference>
<evidence type="ECO:0000256" key="8">
    <source>
        <dbReference type="ARBA" id="ARBA00023242"/>
    </source>
</evidence>
<keyword evidence="8" id="KW-0539">Nucleus</keyword>
<name>A0A1Y2BGZ0_9TREE</name>
<evidence type="ECO:0000256" key="2">
    <source>
        <dbReference type="ARBA" id="ARBA00004496"/>
    </source>
</evidence>
<evidence type="ECO:0000256" key="4">
    <source>
        <dbReference type="ARBA" id="ARBA00022490"/>
    </source>
</evidence>
<comment type="similarity">
    <text evidence="3">Belongs to the class I-like SAM-binding methyltransferase superfamily. BUD23/WBSCR22 family.</text>
</comment>
<feature type="region of interest" description="Disordered" evidence="9">
    <location>
        <begin position="209"/>
        <end position="298"/>
    </location>
</feature>
<dbReference type="InterPro" id="IPR022238">
    <property type="entry name" value="Bud23_C"/>
</dbReference>
<keyword evidence="7" id="KW-0949">S-adenosyl-L-methionine</keyword>
<dbReference type="Pfam" id="PF12589">
    <property type="entry name" value="WBS_methylT"/>
    <property type="match status" value="1"/>
</dbReference>
<dbReference type="FunCoup" id="A0A1Y2BGZ0">
    <property type="interactions" value="506"/>
</dbReference>
<evidence type="ECO:0000313" key="13">
    <source>
        <dbReference type="Proteomes" id="UP000193986"/>
    </source>
</evidence>
<accession>A0A1Y2BGZ0</accession>
<reference evidence="12 13" key="1">
    <citation type="submission" date="2016-07" db="EMBL/GenBank/DDBJ databases">
        <title>Pervasive Adenine N6-methylation of Active Genes in Fungi.</title>
        <authorList>
            <consortium name="DOE Joint Genome Institute"/>
            <person name="Mondo S.J."/>
            <person name="Dannebaum R.O."/>
            <person name="Kuo R.C."/>
            <person name="Labutti K."/>
            <person name="Haridas S."/>
            <person name="Kuo A."/>
            <person name="Salamov A."/>
            <person name="Ahrendt S.R."/>
            <person name="Lipzen A."/>
            <person name="Sullivan W."/>
            <person name="Andreopoulos W.B."/>
            <person name="Clum A."/>
            <person name="Lindquist E."/>
            <person name="Daum C."/>
            <person name="Ramamoorthy G.K."/>
            <person name="Gryganskyi A."/>
            <person name="Culley D."/>
            <person name="Magnuson J.K."/>
            <person name="James T.Y."/>
            <person name="O'Malley M.A."/>
            <person name="Stajich J.E."/>
            <person name="Spatafora J.W."/>
            <person name="Visel A."/>
            <person name="Grigoriev I.V."/>
        </authorList>
    </citation>
    <scope>NUCLEOTIDE SEQUENCE [LARGE SCALE GENOMIC DNA]</scope>
    <source>
        <strain evidence="12 13">68-887.2</strain>
    </source>
</reference>
<organism evidence="12 13">
    <name type="scientific">Naematelia encephala</name>
    <dbReference type="NCBI Taxonomy" id="71784"/>
    <lineage>
        <taxon>Eukaryota</taxon>
        <taxon>Fungi</taxon>
        <taxon>Dikarya</taxon>
        <taxon>Basidiomycota</taxon>
        <taxon>Agaricomycotina</taxon>
        <taxon>Tremellomycetes</taxon>
        <taxon>Tremellales</taxon>
        <taxon>Naemateliaceae</taxon>
        <taxon>Naematelia</taxon>
    </lineage>
</organism>
<dbReference type="GO" id="GO:0005737">
    <property type="term" value="C:cytoplasm"/>
    <property type="evidence" value="ECO:0007669"/>
    <property type="project" value="UniProtKB-SubCell"/>
</dbReference>
<evidence type="ECO:0000313" key="12">
    <source>
        <dbReference type="EMBL" id="ORY34064.1"/>
    </source>
</evidence>
<feature type="domain" description="Methyltransferase type 11" evidence="10">
    <location>
        <begin position="54"/>
        <end position="126"/>
    </location>
</feature>
<protein>
    <submittedName>
        <fullName evidence="12">S-adenosyl-L-methionine-dependent methyltransferase</fullName>
    </submittedName>
</protein>
<feature type="domain" description="18S rRNA (guanine(1575)-N(7))-methyltransferase Bud23 C-terminal" evidence="11">
    <location>
        <begin position="200"/>
        <end position="295"/>
    </location>
</feature>
<dbReference type="InterPro" id="IPR013216">
    <property type="entry name" value="Methyltransf_11"/>
</dbReference>
<comment type="subcellular location">
    <subcellularLocation>
        <location evidence="2">Cytoplasm</location>
    </subcellularLocation>
    <subcellularLocation>
        <location evidence="1">Nucleus</location>
    </subcellularLocation>
</comment>
<dbReference type="GO" id="GO:0070476">
    <property type="term" value="P:rRNA (guanine-N7)-methylation"/>
    <property type="evidence" value="ECO:0007669"/>
    <property type="project" value="InterPro"/>
</dbReference>
<evidence type="ECO:0000256" key="6">
    <source>
        <dbReference type="ARBA" id="ARBA00022679"/>
    </source>
</evidence>
<dbReference type="AlphaFoldDB" id="A0A1Y2BGZ0"/>
<comment type="caution">
    <text evidence="12">The sequence shown here is derived from an EMBL/GenBank/DDBJ whole genome shotgun (WGS) entry which is preliminary data.</text>
</comment>
<dbReference type="SUPFAM" id="SSF53335">
    <property type="entry name" value="S-adenosyl-L-methionine-dependent methyltransferases"/>
    <property type="match status" value="1"/>
</dbReference>
<dbReference type="STRING" id="71784.A0A1Y2BGZ0"/>
<evidence type="ECO:0000256" key="5">
    <source>
        <dbReference type="ARBA" id="ARBA00022603"/>
    </source>
</evidence>
<sequence length="298" mass="33397">MSRPEEISPPEIFYGDTEASKYTSNSRIQTIQAQMTERALELLALPPDESAFLLDIGCGSGLSGEILDEEGHVWVGVDIAPSMLEVALEREVEGDLFLHDIGQGFGFRPGTFDGAISISVLQWLLNADSTSHSPSARLTRFFTTLHASLRNPSRAVFQFYPSSDDQVTMITAAAQRAGFGGGIVVDYPNSKKARKMYLCLMVGQQQPDQSRIPQGLQHEGQVDNKRDKARKRDEIQNERRRRRDDKAGQKRGKGGKVKGGQVNPKEWILKKKDLYRTRGKEGVPRDSKYTARKRRVQF</sequence>
<evidence type="ECO:0000259" key="11">
    <source>
        <dbReference type="Pfam" id="PF12589"/>
    </source>
</evidence>
<dbReference type="InterPro" id="IPR039769">
    <property type="entry name" value="Bud23-like"/>
</dbReference>
<evidence type="ECO:0000259" key="10">
    <source>
        <dbReference type="Pfam" id="PF08241"/>
    </source>
</evidence>
<evidence type="ECO:0000256" key="1">
    <source>
        <dbReference type="ARBA" id="ARBA00004123"/>
    </source>
</evidence>
<feature type="compositionally biased region" description="Basic and acidic residues" evidence="9">
    <location>
        <begin position="267"/>
        <end position="289"/>
    </location>
</feature>
<keyword evidence="4" id="KW-0963">Cytoplasm</keyword>
<dbReference type="Proteomes" id="UP000193986">
    <property type="component" value="Unassembled WGS sequence"/>
</dbReference>
<dbReference type="Pfam" id="PF08241">
    <property type="entry name" value="Methyltransf_11"/>
    <property type="match status" value="1"/>
</dbReference>
<dbReference type="InParanoid" id="A0A1Y2BGZ0"/>
<proteinExistence type="inferred from homology"/>
<dbReference type="FunFam" id="3.40.50.150:FF:000017">
    <property type="entry name" value="probable 18S rRNA (Guanine-N(7))-methyltransferase"/>
    <property type="match status" value="1"/>
</dbReference>
<dbReference type="InterPro" id="IPR029063">
    <property type="entry name" value="SAM-dependent_MTases_sf"/>
</dbReference>
<keyword evidence="13" id="KW-1185">Reference proteome</keyword>
<dbReference type="EMBL" id="MCFC01000004">
    <property type="protein sequence ID" value="ORY34064.1"/>
    <property type="molecule type" value="Genomic_DNA"/>
</dbReference>
<evidence type="ECO:0000256" key="3">
    <source>
        <dbReference type="ARBA" id="ARBA00005547"/>
    </source>
</evidence>
<dbReference type="Gene3D" id="3.40.50.150">
    <property type="entry name" value="Vaccinia Virus protein VP39"/>
    <property type="match status" value="1"/>
</dbReference>
<dbReference type="OrthoDB" id="2877at2759"/>
<dbReference type="GO" id="GO:0016435">
    <property type="term" value="F:rRNA (guanine) methyltransferase activity"/>
    <property type="evidence" value="ECO:0007669"/>
    <property type="project" value="InterPro"/>
</dbReference>
<keyword evidence="5 12" id="KW-0489">Methyltransferase</keyword>
<evidence type="ECO:0000256" key="7">
    <source>
        <dbReference type="ARBA" id="ARBA00022691"/>
    </source>
</evidence>
<keyword evidence="6 12" id="KW-0808">Transferase</keyword>
<gene>
    <name evidence="12" type="ORF">BCR39DRAFT_518326</name>
</gene>
<dbReference type="PANTHER" id="PTHR12734">
    <property type="entry name" value="METHYLTRANSFERASE-RELATED"/>
    <property type="match status" value="1"/>
</dbReference>
<feature type="compositionally biased region" description="Basic and acidic residues" evidence="9">
    <location>
        <begin position="220"/>
        <end position="248"/>
    </location>
</feature>